<feature type="non-terminal residue" evidence="1">
    <location>
        <position position="1"/>
    </location>
</feature>
<gene>
    <name evidence="1" type="ORF">SMN809_LOCUS60914</name>
</gene>
<proteinExistence type="predicted"/>
<comment type="caution">
    <text evidence="1">The sequence shown here is derived from an EMBL/GenBank/DDBJ whole genome shotgun (WGS) entry which is preliminary data.</text>
</comment>
<dbReference type="AlphaFoldDB" id="A0A8S3ETL5"/>
<accession>A0A8S3ETL5</accession>
<sequence length="123" mass="14341">FCSTNDLIYHFLYWSGEHVKLLNLLCQGSIATSSNLFFWMAILNNSNEIQPLVDRTFHLIKDNHEQQILEFITMMIKLKQNQELLEYLINHDHVECSLLLAILFGCIDQIRDRLSVSAQTEDA</sequence>
<name>A0A8S3ETL5_9BILA</name>
<protein>
    <submittedName>
        <fullName evidence="1">Uncharacterized protein</fullName>
    </submittedName>
</protein>
<reference evidence="1" key="1">
    <citation type="submission" date="2021-02" db="EMBL/GenBank/DDBJ databases">
        <authorList>
            <person name="Nowell W R."/>
        </authorList>
    </citation>
    <scope>NUCLEOTIDE SEQUENCE</scope>
</reference>
<organism evidence="1 2">
    <name type="scientific">Rotaria magnacalcarata</name>
    <dbReference type="NCBI Taxonomy" id="392030"/>
    <lineage>
        <taxon>Eukaryota</taxon>
        <taxon>Metazoa</taxon>
        <taxon>Spiralia</taxon>
        <taxon>Gnathifera</taxon>
        <taxon>Rotifera</taxon>
        <taxon>Eurotatoria</taxon>
        <taxon>Bdelloidea</taxon>
        <taxon>Philodinida</taxon>
        <taxon>Philodinidae</taxon>
        <taxon>Rotaria</taxon>
    </lineage>
</organism>
<dbReference type="EMBL" id="CAJOBI010240604">
    <property type="protein sequence ID" value="CAF5084144.1"/>
    <property type="molecule type" value="Genomic_DNA"/>
</dbReference>
<dbReference type="Proteomes" id="UP000676336">
    <property type="component" value="Unassembled WGS sequence"/>
</dbReference>
<evidence type="ECO:0000313" key="2">
    <source>
        <dbReference type="Proteomes" id="UP000676336"/>
    </source>
</evidence>
<evidence type="ECO:0000313" key="1">
    <source>
        <dbReference type="EMBL" id="CAF5084144.1"/>
    </source>
</evidence>